<keyword evidence="8 9" id="KW-0472">Membrane</keyword>
<feature type="transmembrane region" description="Helical" evidence="9">
    <location>
        <begin position="326"/>
        <end position="347"/>
    </location>
</feature>
<dbReference type="EMBL" id="CP066007">
    <property type="protein sequence ID" value="QQB47498.1"/>
    <property type="molecule type" value="Genomic_DNA"/>
</dbReference>
<organism evidence="10 11">
    <name type="scientific">Corynebacterium glucuronolyticum</name>
    <dbReference type="NCBI Taxonomy" id="39791"/>
    <lineage>
        <taxon>Bacteria</taxon>
        <taxon>Bacillati</taxon>
        <taxon>Actinomycetota</taxon>
        <taxon>Actinomycetes</taxon>
        <taxon>Mycobacteriales</taxon>
        <taxon>Corynebacteriaceae</taxon>
        <taxon>Corynebacterium</taxon>
    </lineage>
</organism>
<dbReference type="Proteomes" id="UP000596145">
    <property type="component" value="Chromosome"/>
</dbReference>
<feature type="transmembrane region" description="Helical" evidence="9">
    <location>
        <begin position="293"/>
        <end position="314"/>
    </location>
</feature>
<dbReference type="GO" id="GO:0015190">
    <property type="term" value="F:L-leucine transmembrane transporter activity"/>
    <property type="evidence" value="ECO:0007669"/>
    <property type="project" value="TreeGrafter"/>
</dbReference>
<dbReference type="GO" id="GO:0015818">
    <property type="term" value="P:isoleucine transport"/>
    <property type="evidence" value="ECO:0007669"/>
    <property type="project" value="TreeGrafter"/>
</dbReference>
<feature type="transmembrane region" description="Helical" evidence="9">
    <location>
        <begin position="94"/>
        <end position="114"/>
    </location>
</feature>
<reference evidence="10 11" key="1">
    <citation type="submission" date="2020-12" db="EMBL/GenBank/DDBJ databases">
        <title>FDA dAtabase for Regulatory Grade micrObial Sequences (FDA-ARGOS): Supporting development and validation of Infectious Disease Dx tests.</title>
        <authorList>
            <person name="Sproer C."/>
            <person name="Gronow S."/>
            <person name="Severitt S."/>
            <person name="Schroder I."/>
            <person name="Tallon L."/>
            <person name="Sadzewicz L."/>
            <person name="Zhao X."/>
            <person name="Boylan J."/>
            <person name="Ott S."/>
            <person name="Bowen H."/>
            <person name="Vavikolanu K."/>
            <person name="Mehta A."/>
            <person name="Aluvathingal J."/>
            <person name="Nadendla S."/>
            <person name="Lowell S."/>
            <person name="Myers T."/>
            <person name="Yan Y."/>
            <person name="Sichtig H."/>
        </authorList>
    </citation>
    <scope>NUCLEOTIDE SEQUENCE [LARGE SCALE GENOMIC DNA]</scope>
    <source>
        <strain evidence="10 11">FDAARGOS_1053</strain>
    </source>
</reference>
<evidence type="ECO:0000256" key="7">
    <source>
        <dbReference type="ARBA" id="ARBA00022989"/>
    </source>
</evidence>
<keyword evidence="4" id="KW-1003">Cell membrane</keyword>
<proteinExistence type="inferred from homology"/>
<feature type="transmembrane region" description="Helical" evidence="9">
    <location>
        <begin position="241"/>
        <end position="263"/>
    </location>
</feature>
<dbReference type="GO" id="GO:0005304">
    <property type="term" value="F:L-valine transmembrane transporter activity"/>
    <property type="evidence" value="ECO:0007669"/>
    <property type="project" value="TreeGrafter"/>
</dbReference>
<feature type="transmembrane region" description="Helical" evidence="9">
    <location>
        <begin position="386"/>
        <end position="406"/>
    </location>
</feature>
<protein>
    <submittedName>
        <fullName evidence="10">Branched-chain amino acid transport system II carrier protein</fullName>
    </submittedName>
</protein>
<evidence type="ECO:0000256" key="4">
    <source>
        <dbReference type="ARBA" id="ARBA00022475"/>
    </source>
</evidence>
<dbReference type="GO" id="GO:0005886">
    <property type="term" value="C:plasma membrane"/>
    <property type="evidence" value="ECO:0007669"/>
    <property type="project" value="UniProtKB-SubCell"/>
</dbReference>
<evidence type="ECO:0000313" key="11">
    <source>
        <dbReference type="Proteomes" id="UP000596145"/>
    </source>
</evidence>
<evidence type="ECO:0000256" key="6">
    <source>
        <dbReference type="ARBA" id="ARBA00022970"/>
    </source>
</evidence>
<feature type="transmembrane region" description="Helical" evidence="9">
    <location>
        <begin position="58"/>
        <end position="82"/>
    </location>
</feature>
<dbReference type="GO" id="GO:0015188">
    <property type="term" value="F:L-isoleucine transmembrane transporter activity"/>
    <property type="evidence" value="ECO:0007669"/>
    <property type="project" value="TreeGrafter"/>
</dbReference>
<dbReference type="Pfam" id="PF05525">
    <property type="entry name" value="Branch_AA_trans"/>
    <property type="match status" value="1"/>
</dbReference>
<evidence type="ECO:0000256" key="5">
    <source>
        <dbReference type="ARBA" id="ARBA00022692"/>
    </source>
</evidence>
<evidence type="ECO:0000256" key="8">
    <source>
        <dbReference type="ARBA" id="ARBA00023136"/>
    </source>
</evidence>
<dbReference type="PANTHER" id="PTHR30588:SF0">
    <property type="entry name" value="BRANCHED-CHAIN AMINO ACID PERMEASE BRNQ"/>
    <property type="match status" value="1"/>
</dbReference>
<feature type="transmembrane region" description="Helical" evidence="9">
    <location>
        <begin position="205"/>
        <end position="229"/>
    </location>
</feature>
<evidence type="ECO:0000256" key="1">
    <source>
        <dbReference type="ARBA" id="ARBA00004651"/>
    </source>
</evidence>
<evidence type="ECO:0000256" key="9">
    <source>
        <dbReference type="SAM" id="Phobius"/>
    </source>
</evidence>
<dbReference type="NCBIfam" id="TIGR00796">
    <property type="entry name" value="livcs"/>
    <property type="match status" value="1"/>
</dbReference>
<keyword evidence="5 9" id="KW-0812">Transmembrane</keyword>
<feature type="transmembrane region" description="Helical" evidence="9">
    <location>
        <begin position="353"/>
        <end position="374"/>
    </location>
</feature>
<comment type="similarity">
    <text evidence="2">Belongs to the branched chain amino acid transporter family.</text>
</comment>
<keyword evidence="6" id="KW-0029">Amino-acid transport</keyword>
<dbReference type="GeneID" id="92760638"/>
<feature type="transmembrane region" description="Helical" evidence="9">
    <location>
        <begin position="165"/>
        <end position="185"/>
    </location>
</feature>
<dbReference type="OrthoDB" id="9783920at2"/>
<gene>
    <name evidence="10" type="primary">brnQ</name>
    <name evidence="10" type="ORF">I6I10_06375</name>
</gene>
<name>A0A7T4EHI4_9CORY</name>
<evidence type="ECO:0000256" key="2">
    <source>
        <dbReference type="ARBA" id="ARBA00008540"/>
    </source>
</evidence>
<dbReference type="AlphaFoldDB" id="A0A7T4EHI4"/>
<keyword evidence="7 9" id="KW-1133">Transmembrane helix</keyword>
<feature type="transmembrane region" description="Helical" evidence="9">
    <location>
        <begin position="134"/>
        <end position="153"/>
    </location>
</feature>
<keyword evidence="3" id="KW-0813">Transport</keyword>
<dbReference type="InterPro" id="IPR004685">
    <property type="entry name" value="Brnchd-chn_aa_trnsp_Livcs"/>
</dbReference>
<feature type="transmembrane region" description="Helical" evidence="9">
    <location>
        <begin position="426"/>
        <end position="444"/>
    </location>
</feature>
<sequence length="471" mass="49352">MTAKNASADAATPTIRGGKYYITLIVASMMLFSMYFGAGNLIFPPMLGAHAGEAFTPAIIGFLLAGVLLPVISVIAVAVTGDSITDMSNRGGKVFGIVFPILVYLSIGALYAVPRTAVVSYGSGFVPISGVDNKASLVIYCIVFFVISAALAWNSNSIIDNLGKFLTPALLFLLAVMIIMSFVRLDSQALPPAEDYAAPMSAGLIQGYATMDSLAALAFGILVVTSLRYKRVGEGPRLVRSVSAAAIGAGILLALVYIGLGIIGKNLADGRSYKDGASLLAASAHEIMGTPGMYALGAIVFLACLTTSVGLIGSTSEFFNEIAPGISYHAWVIIFSVIALGISSLGLTAVLSVAAPIIGFLYPAAMTLVLITLVEPLFGRKLFWTYRISLYVAIIWAGLMSLNSLGWGSAVIEPLISWAPGHSNDLGWWLPVLTAAIVGLILDFTTRKKEDIQVGVATVHEDEPVEAAVTA</sequence>
<accession>A0A7T4EHI4</accession>
<feature type="transmembrane region" description="Helical" evidence="9">
    <location>
        <begin position="20"/>
        <end position="38"/>
    </location>
</feature>
<dbReference type="RefSeq" id="WP_084036762.1">
    <property type="nucleotide sequence ID" value="NZ_CP066007.1"/>
</dbReference>
<dbReference type="PANTHER" id="PTHR30588">
    <property type="entry name" value="BRANCHED-CHAIN AMINO ACID TRANSPORT SYSTEM 2 CARRIER PROTEIN"/>
    <property type="match status" value="1"/>
</dbReference>
<evidence type="ECO:0000313" key="10">
    <source>
        <dbReference type="EMBL" id="QQB47498.1"/>
    </source>
</evidence>
<comment type="subcellular location">
    <subcellularLocation>
        <location evidence="1">Cell membrane</location>
        <topology evidence="1">Multi-pass membrane protein</topology>
    </subcellularLocation>
</comment>
<evidence type="ECO:0000256" key="3">
    <source>
        <dbReference type="ARBA" id="ARBA00022448"/>
    </source>
</evidence>
<dbReference type="GO" id="GO:0015820">
    <property type="term" value="P:L-leucine transport"/>
    <property type="evidence" value="ECO:0007669"/>
    <property type="project" value="TreeGrafter"/>
</dbReference>